<dbReference type="Gene3D" id="3.40.50.280">
    <property type="entry name" value="Cobalamin-binding domain"/>
    <property type="match status" value="1"/>
</dbReference>
<keyword evidence="7" id="KW-1185">Reference proteome</keyword>
<keyword evidence="4" id="KW-0804">Transcription</keyword>
<keyword evidence="1" id="KW-0678">Repressor</keyword>
<dbReference type="SUPFAM" id="SSF46955">
    <property type="entry name" value="Putative DNA-binding domain"/>
    <property type="match status" value="1"/>
</dbReference>
<keyword evidence="2" id="KW-0805">Transcription regulation</keyword>
<proteinExistence type="predicted"/>
<dbReference type="Proteomes" id="UP001597534">
    <property type="component" value="Unassembled WGS sequence"/>
</dbReference>
<dbReference type="InterPro" id="IPR047057">
    <property type="entry name" value="MerR_fam"/>
</dbReference>
<protein>
    <submittedName>
        <fullName evidence="6">MerR family transcriptional regulator</fullName>
    </submittedName>
</protein>
<evidence type="ECO:0000313" key="7">
    <source>
        <dbReference type="Proteomes" id="UP001597534"/>
    </source>
</evidence>
<dbReference type="InterPro" id="IPR003759">
    <property type="entry name" value="Cbl-bd_cap"/>
</dbReference>
<dbReference type="CDD" id="cd01104">
    <property type="entry name" value="HTH_MlrA-CarA"/>
    <property type="match status" value="1"/>
</dbReference>
<dbReference type="PANTHER" id="PTHR30204">
    <property type="entry name" value="REDOX-CYCLING DRUG-SENSING TRANSCRIPTIONAL ACTIVATOR SOXR"/>
    <property type="match status" value="1"/>
</dbReference>
<gene>
    <name evidence="6" type="ORF">ACFS5J_03045</name>
</gene>
<dbReference type="InterPro" id="IPR036594">
    <property type="entry name" value="Meth_synthase_dom"/>
</dbReference>
<dbReference type="Gene3D" id="1.10.1660.10">
    <property type="match status" value="1"/>
</dbReference>
<evidence type="ECO:0000256" key="2">
    <source>
        <dbReference type="ARBA" id="ARBA00023015"/>
    </source>
</evidence>
<organism evidence="6 7">
    <name type="scientific">Flavobacterium chuncheonense</name>
    <dbReference type="NCBI Taxonomy" id="2026653"/>
    <lineage>
        <taxon>Bacteria</taxon>
        <taxon>Pseudomonadati</taxon>
        <taxon>Bacteroidota</taxon>
        <taxon>Flavobacteriia</taxon>
        <taxon>Flavobacteriales</taxon>
        <taxon>Flavobacteriaceae</taxon>
        <taxon>Flavobacterium</taxon>
    </lineage>
</organism>
<accession>A0ABW5YJ52</accession>
<evidence type="ECO:0000256" key="1">
    <source>
        <dbReference type="ARBA" id="ARBA00022491"/>
    </source>
</evidence>
<evidence type="ECO:0000313" key="6">
    <source>
        <dbReference type="EMBL" id="MFD2890985.1"/>
    </source>
</evidence>
<dbReference type="Pfam" id="PF02607">
    <property type="entry name" value="B12-binding_2"/>
    <property type="match status" value="1"/>
</dbReference>
<evidence type="ECO:0000256" key="4">
    <source>
        <dbReference type="ARBA" id="ARBA00023163"/>
    </source>
</evidence>
<evidence type="ECO:0000259" key="5">
    <source>
        <dbReference type="PROSITE" id="PS50937"/>
    </source>
</evidence>
<evidence type="ECO:0000256" key="3">
    <source>
        <dbReference type="ARBA" id="ARBA00023125"/>
    </source>
</evidence>
<dbReference type="Pfam" id="PF13411">
    <property type="entry name" value="MerR_1"/>
    <property type="match status" value="1"/>
</dbReference>
<dbReference type="InterPro" id="IPR000551">
    <property type="entry name" value="MerR-type_HTH_dom"/>
</dbReference>
<keyword evidence="3" id="KW-0238">DNA-binding</keyword>
<feature type="domain" description="HTH merR-type" evidence="5">
    <location>
        <begin position="7"/>
        <end position="76"/>
    </location>
</feature>
<dbReference type="EMBL" id="JBHUPC010000010">
    <property type="protein sequence ID" value="MFD2890985.1"/>
    <property type="molecule type" value="Genomic_DNA"/>
</dbReference>
<dbReference type="PANTHER" id="PTHR30204:SF69">
    <property type="entry name" value="MERR-FAMILY TRANSCRIPTIONAL REGULATOR"/>
    <property type="match status" value="1"/>
</dbReference>
<dbReference type="RefSeq" id="WP_379810511.1">
    <property type="nucleotide sequence ID" value="NZ_JBHUPC010000010.1"/>
</dbReference>
<comment type="caution">
    <text evidence="6">The sequence shown here is derived from an EMBL/GenBank/DDBJ whole genome shotgun (WGS) entry which is preliminary data.</text>
</comment>
<sequence length="298" mass="34689">MNKILTVFSVKDLENLSGIKAHTIRIWEKRYELFAPQRTDNNIRYYTTDDLKKLLNIAFLNSFGYKISKIAALSDGEIKDLVQQIHSEKTSASIAIANFKLAMFHFDSALFHKTYDDLKKTKSFEVIFEEVFMPLLDEIGLLWQTETLKPIHEHFISSLIRQKLFSAIEHLQLQQESVSNDEVFVLFLPLQEIHELGILYVHYLLLQKGKTVVYLGENVPVADLKSVTSLFDKITFVSYFTVYPTTDKVNDYLLDFHYEILQEKGNQLWILGRQSQFLNKEIEGIRSFSSIKDMLMLT</sequence>
<dbReference type="InterPro" id="IPR009061">
    <property type="entry name" value="DNA-bd_dom_put_sf"/>
</dbReference>
<dbReference type="PROSITE" id="PS50937">
    <property type="entry name" value="HTH_MERR_2"/>
    <property type="match status" value="1"/>
</dbReference>
<name>A0ABW5YJ52_9FLAO</name>
<dbReference type="SMART" id="SM00422">
    <property type="entry name" value="HTH_MERR"/>
    <property type="match status" value="1"/>
</dbReference>
<dbReference type="Gene3D" id="1.10.1240.10">
    <property type="entry name" value="Methionine synthase domain"/>
    <property type="match status" value="1"/>
</dbReference>
<reference evidence="7" key="1">
    <citation type="journal article" date="2019" name="Int. J. Syst. Evol. Microbiol.">
        <title>The Global Catalogue of Microorganisms (GCM) 10K type strain sequencing project: providing services to taxonomists for standard genome sequencing and annotation.</title>
        <authorList>
            <consortium name="The Broad Institute Genomics Platform"/>
            <consortium name="The Broad Institute Genome Sequencing Center for Infectious Disease"/>
            <person name="Wu L."/>
            <person name="Ma J."/>
        </authorList>
    </citation>
    <scope>NUCLEOTIDE SEQUENCE [LARGE SCALE GENOMIC DNA]</scope>
    <source>
        <strain evidence="7">KCTC 22671</strain>
    </source>
</reference>